<feature type="compositionally biased region" description="Polar residues" evidence="1">
    <location>
        <begin position="1205"/>
        <end position="1225"/>
    </location>
</feature>
<feature type="compositionally biased region" description="Low complexity" evidence="1">
    <location>
        <begin position="866"/>
        <end position="875"/>
    </location>
</feature>
<feature type="region of interest" description="Disordered" evidence="1">
    <location>
        <begin position="1513"/>
        <end position="1553"/>
    </location>
</feature>
<keyword evidence="3" id="KW-1185">Reference proteome</keyword>
<feature type="compositionally biased region" description="Basic residues" evidence="1">
    <location>
        <begin position="1544"/>
        <end position="1553"/>
    </location>
</feature>
<feature type="region of interest" description="Disordered" evidence="1">
    <location>
        <begin position="642"/>
        <end position="688"/>
    </location>
</feature>
<feature type="compositionally biased region" description="Polar residues" evidence="1">
    <location>
        <begin position="125"/>
        <end position="140"/>
    </location>
</feature>
<feature type="compositionally biased region" description="Low complexity" evidence="1">
    <location>
        <begin position="609"/>
        <end position="623"/>
    </location>
</feature>
<feature type="compositionally biased region" description="Basic and acidic residues" evidence="1">
    <location>
        <begin position="276"/>
        <end position="286"/>
    </location>
</feature>
<feature type="region of interest" description="Disordered" evidence="1">
    <location>
        <begin position="850"/>
        <end position="895"/>
    </location>
</feature>
<accession>A0A2I0W150</accession>
<reference evidence="2 3" key="2">
    <citation type="journal article" date="2017" name="Nature">
        <title>The Apostasia genome and the evolution of orchids.</title>
        <authorList>
            <person name="Zhang G.Q."/>
            <person name="Liu K.W."/>
            <person name="Li Z."/>
            <person name="Lohaus R."/>
            <person name="Hsiao Y.Y."/>
            <person name="Niu S.C."/>
            <person name="Wang J.Y."/>
            <person name="Lin Y.C."/>
            <person name="Xu Q."/>
            <person name="Chen L.J."/>
            <person name="Yoshida K."/>
            <person name="Fujiwara S."/>
            <person name="Wang Z.W."/>
            <person name="Zhang Y.Q."/>
            <person name="Mitsuda N."/>
            <person name="Wang M."/>
            <person name="Liu G.H."/>
            <person name="Pecoraro L."/>
            <person name="Huang H.X."/>
            <person name="Xiao X.J."/>
            <person name="Lin M."/>
            <person name="Wu X.Y."/>
            <person name="Wu W.L."/>
            <person name="Chen Y.Y."/>
            <person name="Chang S.B."/>
            <person name="Sakamoto S."/>
            <person name="Ohme-Takagi M."/>
            <person name="Yagi M."/>
            <person name="Zeng S.J."/>
            <person name="Shen C.Y."/>
            <person name="Yeh C.M."/>
            <person name="Luo Y.B."/>
            <person name="Tsai W.C."/>
            <person name="Van de Peer Y."/>
            <person name="Liu Z.J."/>
        </authorList>
    </citation>
    <scope>NUCLEOTIDE SEQUENCE [LARGE SCALE GENOMIC DNA]</scope>
    <source>
        <tissue evidence="2">The whole plant</tissue>
    </source>
</reference>
<protein>
    <submittedName>
        <fullName evidence="2">Uncharacterized protein</fullName>
    </submittedName>
</protein>
<feature type="compositionally biased region" description="Polar residues" evidence="1">
    <location>
        <begin position="200"/>
        <end position="217"/>
    </location>
</feature>
<reference evidence="2 3" key="1">
    <citation type="journal article" date="2016" name="Sci. Rep.">
        <title>The Dendrobium catenatum Lindl. genome sequence provides insights into polysaccharide synthase, floral development and adaptive evolution.</title>
        <authorList>
            <person name="Zhang G.Q."/>
            <person name="Xu Q."/>
            <person name="Bian C."/>
            <person name="Tsai W.C."/>
            <person name="Yeh C.M."/>
            <person name="Liu K.W."/>
            <person name="Yoshida K."/>
            <person name="Zhang L.S."/>
            <person name="Chang S.B."/>
            <person name="Chen F."/>
            <person name="Shi Y."/>
            <person name="Su Y.Y."/>
            <person name="Zhang Y.Q."/>
            <person name="Chen L.J."/>
            <person name="Yin Y."/>
            <person name="Lin M."/>
            <person name="Huang H."/>
            <person name="Deng H."/>
            <person name="Wang Z.W."/>
            <person name="Zhu S.L."/>
            <person name="Zhao X."/>
            <person name="Deng C."/>
            <person name="Niu S.C."/>
            <person name="Huang J."/>
            <person name="Wang M."/>
            <person name="Liu G.H."/>
            <person name="Yang H.J."/>
            <person name="Xiao X.J."/>
            <person name="Hsiao Y.Y."/>
            <person name="Wu W.L."/>
            <person name="Chen Y.Y."/>
            <person name="Mitsuda N."/>
            <person name="Ohme-Takagi M."/>
            <person name="Luo Y.B."/>
            <person name="Van de Peer Y."/>
            <person name="Liu Z.J."/>
        </authorList>
    </citation>
    <scope>NUCLEOTIDE SEQUENCE [LARGE SCALE GENOMIC DNA]</scope>
    <source>
        <tissue evidence="2">The whole plant</tissue>
    </source>
</reference>
<feature type="compositionally biased region" description="Acidic residues" evidence="1">
    <location>
        <begin position="942"/>
        <end position="957"/>
    </location>
</feature>
<dbReference type="InterPro" id="IPR051195">
    <property type="entry name" value="Fungal_stress_NST1"/>
</dbReference>
<feature type="compositionally biased region" description="Polar residues" evidence="1">
    <location>
        <begin position="646"/>
        <end position="659"/>
    </location>
</feature>
<proteinExistence type="predicted"/>
<feature type="region of interest" description="Disordered" evidence="1">
    <location>
        <begin position="1405"/>
        <end position="1426"/>
    </location>
</feature>
<feature type="region of interest" description="Disordered" evidence="1">
    <location>
        <begin position="1"/>
        <end position="140"/>
    </location>
</feature>
<dbReference type="EMBL" id="KZ503041">
    <property type="protein sequence ID" value="PKU69385.1"/>
    <property type="molecule type" value="Genomic_DNA"/>
</dbReference>
<feature type="compositionally biased region" description="Low complexity" evidence="1">
    <location>
        <begin position="2212"/>
        <end position="2223"/>
    </location>
</feature>
<feature type="region of interest" description="Disordered" evidence="1">
    <location>
        <begin position="2111"/>
        <end position="2251"/>
    </location>
</feature>
<dbReference type="Proteomes" id="UP000233837">
    <property type="component" value="Unassembled WGS sequence"/>
</dbReference>
<feature type="region of interest" description="Disordered" evidence="1">
    <location>
        <begin position="772"/>
        <end position="823"/>
    </location>
</feature>
<dbReference type="STRING" id="906689.A0A2I0W150"/>
<feature type="compositionally biased region" description="Polar residues" evidence="1">
    <location>
        <begin position="1245"/>
        <end position="1257"/>
    </location>
</feature>
<name>A0A2I0W150_9ASPA</name>
<evidence type="ECO:0000313" key="2">
    <source>
        <dbReference type="EMBL" id="PKU69385.1"/>
    </source>
</evidence>
<feature type="region of interest" description="Disordered" evidence="1">
    <location>
        <begin position="185"/>
        <end position="286"/>
    </location>
</feature>
<gene>
    <name evidence="2" type="ORF">MA16_Dca002655</name>
</gene>
<feature type="compositionally biased region" description="Polar residues" evidence="1">
    <location>
        <begin position="796"/>
        <end position="823"/>
    </location>
</feature>
<dbReference type="PANTHER" id="PTHR31780:SF10">
    <property type="entry name" value="LD36051P"/>
    <property type="match status" value="1"/>
</dbReference>
<feature type="compositionally biased region" description="Basic and acidic residues" evidence="1">
    <location>
        <begin position="1521"/>
        <end position="1543"/>
    </location>
</feature>
<feature type="compositionally biased region" description="Polar residues" evidence="1">
    <location>
        <begin position="1405"/>
        <end position="1416"/>
    </location>
</feature>
<feature type="region of interest" description="Disordered" evidence="1">
    <location>
        <begin position="1205"/>
        <end position="1257"/>
    </location>
</feature>
<feature type="compositionally biased region" description="Polar residues" evidence="1">
    <location>
        <begin position="2237"/>
        <end position="2251"/>
    </location>
</feature>
<feature type="region of interest" description="Disordered" evidence="1">
    <location>
        <begin position="575"/>
        <end position="629"/>
    </location>
</feature>
<feature type="compositionally biased region" description="Basic and acidic residues" evidence="1">
    <location>
        <begin position="251"/>
        <end position="269"/>
    </location>
</feature>
<feature type="region of interest" description="Disordered" evidence="1">
    <location>
        <begin position="320"/>
        <end position="349"/>
    </location>
</feature>
<feature type="region of interest" description="Disordered" evidence="1">
    <location>
        <begin position="942"/>
        <end position="968"/>
    </location>
</feature>
<organism evidence="2 3">
    <name type="scientific">Dendrobium catenatum</name>
    <dbReference type="NCBI Taxonomy" id="906689"/>
    <lineage>
        <taxon>Eukaryota</taxon>
        <taxon>Viridiplantae</taxon>
        <taxon>Streptophyta</taxon>
        <taxon>Embryophyta</taxon>
        <taxon>Tracheophyta</taxon>
        <taxon>Spermatophyta</taxon>
        <taxon>Magnoliopsida</taxon>
        <taxon>Liliopsida</taxon>
        <taxon>Asparagales</taxon>
        <taxon>Orchidaceae</taxon>
        <taxon>Epidendroideae</taxon>
        <taxon>Malaxideae</taxon>
        <taxon>Dendrobiinae</taxon>
        <taxon>Dendrobium</taxon>
    </lineage>
</organism>
<dbReference type="CDD" id="cd22249">
    <property type="entry name" value="UDM1_RNF168_RNF169-like"/>
    <property type="match status" value="1"/>
</dbReference>
<feature type="compositionally biased region" description="Polar residues" evidence="1">
    <location>
        <begin position="2175"/>
        <end position="2194"/>
    </location>
</feature>
<feature type="region of interest" description="Disordered" evidence="1">
    <location>
        <begin position="1706"/>
        <end position="1729"/>
    </location>
</feature>
<feature type="compositionally biased region" description="Basic and acidic residues" evidence="1">
    <location>
        <begin position="1708"/>
        <end position="1724"/>
    </location>
</feature>
<feature type="compositionally biased region" description="Basic and acidic residues" evidence="1">
    <location>
        <begin position="580"/>
        <end position="605"/>
    </location>
</feature>
<feature type="compositionally biased region" description="Basic and acidic residues" evidence="1">
    <location>
        <begin position="334"/>
        <end position="349"/>
    </location>
</feature>
<sequence length="2268" mass="247668">MAHHSKFLSVNLNKSYGKSSSSSTVAGYGNGRPRSAGSGGGMVVLSRPRSSSGASALKPAPRLAVPPPVNLPSLRKEHERLDPALSKPSSGHGGSGLGIGNSSSMSWTKPTPPISDFSDKDGGSRTLSTVEQRSFSSSVQPQGFMEKTVILKGEDFPSLMATSTYFSKQKQKQVNENSDVWAEKAELPSVVDMNPKLRSSPPTMKNNQGSDGRSNRVSDYFEQSRKEVGTFPGSLPHVRMRRASDWDDDERDRNHVDHYDGRVFPDVEPRSSLSKDSGRGDPYGKEFSAFRKEDRNFNSWRITVEPNREILTTHQLHVDKDHFGPRNSAMSRGTGKEGSHDRLPFGDRKEFGSGMGIGTGVVTEGSIDRAEVWQRGKLFNNSKISKGHLSPRIKGLSTYDSLQSFTKEKLMPNVGRSYTENASWGGKDTFSSDVMLDLKGKVLRKRKEAVKHADLFDPARESFEAELERVQRLQEQERQRVMEEQTRLMEVARREAEERERIVREEEQRRRLLEEEAREAAWRAEQEKLEAARRAEELRIAREEEKKKILMEEERRKEAARQKLLELEARIASRQTEANANDRMKEKNSVRDSDLSRSEKTETIAERISSSPSLDSPSMSSLSEAGFRSHTSSVENHSFYQHGKTENNWNNDSNSIIKSQDQDSGHLSGRQDGFSSNRSAHRKQFQGIYGPKSVATSFKRGMSGDQAQIAHSWDINRDCDQFNGRSNIDAMFSGWDHGHFDGSQLGPYSERSFQNSEMDDLASFSRVRHTIRQPRVPPPPSMSSSVHNKPLGAASTGPNSSFSVSSDARINQTGRNEESNVQSVYDCSYRQRIIEPGVQPRMPELMEEPAQSLLQTEEKSSPRYGSQSSLSVSNPPSSPTQLSNDEFDDCGGSPAITISAEEENMTFSEGKSMIPELDVGKIELEVIPFHGEDDEWAIEDNEEMQEEDHDEGSDSNQEDNGVHENDTWEIQMKNKLESLNVVVEKPMEIGHASYGIESNVQLGTSGHYLFNKDSEFNEKTSSNAGHDSDSTAEHIFADSRAVGLQSEEKISDKILNASSEIVEEAVKEQEDMIFGLVTTADHPADGIRASKNSGQNPIAAVSRLPLPSTSTLCSNSASVRTSFGQNDVPAKLQFGLFSSPPLIPSPLPTIQIGSIQMPLPLNSQIDSFTHVNPPHPPFLQFGQIVYAPPTSQSVLPISAQTFSYTHHPSGGSSKNQVSQDPTSTKGLEKRHPSYSADKQPVCSPGITNPSQNNLDSEQPTALLDIPRDDVINSKRRIASAVSDEKKDFQNLISHSGYPDAISNKNFRSMVYSKRTRGRSNFDSFSSARKSLAGLKAPETISEIRGSRLTYNVRNAGSLSSFARTETSYVNANRPQRKVQRHIQGTEYRVKESGARQMQCTEGFKQSSYNWKPNSGNDPVGIPLRNVGKKGAVTSKSTKLMNEEAALSDAQVMGVISNMKLDNKRETLQTSMSASTNFYGGRGNLNMNGLPEDDIDAPLHSGIVRVFNQPGIEASSDGDGFVEVRSKKKISNERRGQRERETNSKHKATRVPHRHRVTLSSNGIAYKSDMVTTFTDGGAAKNVHSVPAISHRRPSSDPEAPKLTTTSMICPTIAAIGSPDVNSADYDSKFNSLKSSRAGSDLAIANDRGNVEPSLSFGNNIIALDKASVPLGSWGTVHLNQQAVTSNQSQLDESSNPVQCNPIGLAKVSSDDNKHAPTTMIKDKSSFSSENLPNFPFDEERIQFGAVMSPPPLPPFSQPAPSGIWPPGSVILNSSIIHHLPATDRSDSKIFDREKCPSGSCTHLDDTEAEAEAAASAVAVAVITNDEITVSTLGTSSICGIGTKGLSCPGVTSCTSTTGQSASEESLIVTLPADLSVDAPLSLWPPLPTLHSSRPMLSHMAGPQPSPFPFFDSNSMLGGPIFAFRSQDDSTGTLAQQQQNPTFLSGPTGTWPQCHSGVESSFYGSPAGFPAPFMSSPTGLSGVHGHPPMVFYNHFAPVGQLGQVGLSYMGSAYLPSGKQTDWTHGSDGTAAVNVSKADTSNLNVVFGQQNAAHVPTSIQHLSTGSAVMQVTSPFTLFNLRPFQQRVAYRTLGSLAALETRINTMTYSAPNIDAARKHRKENRSSAEIPVPAQWPPIPHPHSPSSIRRSTAPEQLQSMPSDPHHSATVDLPDELSLVESTQTVRSSSRNHSTTSIKNDSKGIIPNSGIGKTEDSGGSSSQKISSGGQYGRRNTFHGKYGNTNSSNRSIGSSKMKQIYVAKTLLTSPGTSS</sequence>
<feature type="compositionally biased region" description="Pro residues" evidence="1">
    <location>
        <begin position="2130"/>
        <end position="2139"/>
    </location>
</feature>
<evidence type="ECO:0000256" key="1">
    <source>
        <dbReference type="SAM" id="MobiDB-lite"/>
    </source>
</evidence>
<dbReference type="PANTHER" id="PTHR31780">
    <property type="entry name" value="STRESS RESPONSE PROTEIN NST1-RELATED"/>
    <property type="match status" value="1"/>
</dbReference>
<evidence type="ECO:0000313" key="3">
    <source>
        <dbReference type="Proteomes" id="UP000233837"/>
    </source>
</evidence>
<feature type="compositionally biased region" description="Polar residues" evidence="1">
    <location>
        <begin position="8"/>
        <end position="18"/>
    </location>
</feature>